<dbReference type="EMBL" id="JADOUF010000001">
    <property type="protein sequence ID" value="MBG6138751.1"/>
    <property type="molecule type" value="Genomic_DNA"/>
</dbReference>
<dbReference type="PANTHER" id="PTHR39344">
    <property type="entry name" value="UPF0182 PROTEIN SLL1060"/>
    <property type="match status" value="1"/>
</dbReference>
<feature type="region of interest" description="Disordered" evidence="7">
    <location>
        <begin position="888"/>
        <end position="917"/>
    </location>
</feature>
<feature type="transmembrane region" description="Helical" evidence="5">
    <location>
        <begin position="258"/>
        <end position="278"/>
    </location>
</feature>
<evidence type="ECO:0000313" key="9">
    <source>
        <dbReference type="Proteomes" id="UP000622552"/>
    </source>
</evidence>
<comment type="similarity">
    <text evidence="5">Belongs to the UPF0182 family.</text>
</comment>
<feature type="coiled-coil region" evidence="6">
    <location>
        <begin position="920"/>
        <end position="966"/>
    </location>
</feature>
<dbReference type="Pfam" id="PF03699">
    <property type="entry name" value="UPF0182"/>
    <property type="match status" value="1"/>
</dbReference>
<evidence type="ECO:0000256" key="1">
    <source>
        <dbReference type="ARBA" id="ARBA00022475"/>
    </source>
</evidence>
<keyword evidence="6" id="KW-0175">Coiled coil</keyword>
<evidence type="ECO:0000256" key="6">
    <source>
        <dbReference type="SAM" id="Coils"/>
    </source>
</evidence>
<feature type="transmembrane region" description="Helical" evidence="5">
    <location>
        <begin position="163"/>
        <end position="188"/>
    </location>
</feature>
<keyword evidence="9" id="KW-1185">Reference proteome</keyword>
<keyword evidence="1 5" id="KW-1003">Cell membrane</keyword>
<dbReference type="Proteomes" id="UP000622552">
    <property type="component" value="Unassembled WGS sequence"/>
</dbReference>
<keyword evidence="2 5" id="KW-0812">Transmembrane</keyword>
<comment type="caution">
    <text evidence="8">The sequence shown here is derived from an EMBL/GenBank/DDBJ whole genome shotgun (WGS) entry which is preliminary data.</text>
</comment>
<proteinExistence type="inferred from homology"/>
<evidence type="ECO:0000256" key="5">
    <source>
        <dbReference type="HAMAP-Rule" id="MF_01600"/>
    </source>
</evidence>
<keyword evidence="4 5" id="KW-0472">Membrane</keyword>
<feature type="transmembrane region" description="Helical" evidence="5">
    <location>
        <begin position="108"/>
        <end position="127"/>
    </location>
</feature>
<dbReference type="InterPro" id="IPR005372">
    <property type="entry name" value="UPF0182"/>
</dbReference>
<dbReference type="GO" id="GO:0005576">
    <property type="term" value="C:extracellular region"/>
    <property type="evidence" value="ECO:0007669"/>
    <property type="project" value="TreeGrafter"/>
</dbReference>
<name>A0A8J7GW85_9ACTN</name>
<reference evidence="8" key="1">
    <citation type="submission" date="2020-11" db="EMBL/GenBank/DDBJ databases">
        <title>Sequencing the genomes of 1000 actinobacteria strains.</title>
        <authorList>
            <person name="Klenk H.-P."/>
        </authorList>
    </citation>
    <scope>NUCLEOTIDE SEQUENCE</scope>
    <source>
        <strain evidence="8">DSM 45356</strain>
    </source>
</reference>
<feature type="transmembrane region" description="Helical" evidence="5">
    <location>
        <begin position="59"/>
        <end position="81"/>
    </location>
</feature>
<comment type="caution">
    <text evidence="5">Lacks conserved residue(s) required for the propagation of feature annotation.</text>
</comment>
<sequence length="970" mass="105928">MRTPIPRVSRRGRRVMGTLAVLLVLMTVLSWAVDAYTDWLWFAEVKYTAVFREVLTTRILMFLAFGLGVAALVGGNLFLAFRLRPLLPSGSPAQRALDRYRMALTPRIRWVLGGTAALLGVLTGLSAQGHWQQWLLFRNGGNFGVVDPQFKVDLGFYVFEYPFWRYLLGVAFTTTVLCLLGALALHYLYGGVRLEGSGDRMSAAARAHLTALVAAFVLLKAVAYWLDRRGMLLGQNQSTDVAGAGYTDINALLPAKEILAWISIVVAIAILVFSNAVMRNLVWPGAALALLGLAAVAVGGIYPAAVQAIEVKPNSREKEADYIKRAIDSTRYGYGLDKVARSTYTPTTTPPANLASDPSVSNVRLLDPAVVSETYTQLQQVRGFYDFGPKLDIDRYTSDGKTQDYVVGVREINPNNLRDNQTNWQNRHTVYTHGYGFVGAPADKVVCGGQPYFSSGFLDDGKSSQSTDCVDRGDKIPTEQPRVYYGELMSDYSIVGKSGGDKDIEFDKPTAGGQQTNFTYDGTGGVKVDNLLRRTLFALKYREANFLLSSALNDNSRVLYVRNPRDRVEKAAPFLTVDGDPYPAVVKGRVVWIVDGYTTSSTVPYSQKVNLRDAARDAQTGTGTVAQVRQDVNYMRNSVKATVDAYDGTVNLFAWDEADPILKAWNKAFGGDIVKPKSAISPELMAHMRYPEDLFKVQRDLLTKFHVSDPKQYFSGDDFWQVPDDPTHEVKSPQPAYYLLTQFPGQEKQTFQLTASMTPRNRPNLASMMSAYYSADGTPKIDLIDLASVQGLLGPGLAQQKLLSSPDVNRDIALFNTAPSKLIKGNLLTLPIGGGLLYVEPLYIQGGTGGTNYPQAKKVLVTFGQGDYVGYGDTLEAALDQIVRQAAAAAGRPPTTTPVPPTTTTPPTATPTPPATTGDLAAAVAKMQAAIDEAKRAQQAGDFEAYGRALKNLDTAIKEFEEAKKRTGTP</sequence>
<accession>A0A8J7GW85</accession>
<dbReference type="PANTHER" id="PTHR39344:SF1">
    <property type="entry name" value="UPF0182 PROTEIN SLL1060"/>
    <property type="match status" value="1"/>
</dbReference>
<feature type="transmembrane region" description="Helical" evidence="5">
    <location>
        <begin position="209"/>
        <end position="226"/>
    </location>
</feature>
<dbReference type="RefSeq" id="WP_197005474.1">
    <property type="nucleotide sequence ID" value="NZ_BONS01000009.1"/>
</dbReference>
<dbReference type="HAMAP" id="MF_01600">
    <property type="entry name" value="UPF0182"/>
    <property type="match status" value="1"/>
</dbReference>
<evidence type="ECO:0000256" key="2">
    <source>
        <dbReference type="ARBA" id="ARBA00022692"/>
    </source>
</evidence>
<keyword evidence="3 5" id="KW-1133">Transmembrane helix</keyword>
<comment type="subcellular location">
    <subcellularLocation>
        <location evidence="5">Cell membrane</location>
        <topology evidence="5">Multi-pass membrane protein</topology>
    </subcellularLocation>
</comment>
<feature type="transmembrane region" description="Helical" evidence="5">
    <location>
        <begin position="285"/>
        <end position="305"/>
    </location>
</feature>
<evidence type="ECO:0000256" key="3">
    <source>
        <dbReference type="ARBA" id="ARBA00022989"/>
    </source>
</evidence>
<gene>
    <name evidence="8" type="ORF">IW245_004945</name>
</gene>
<evidence type="ECO:0000313" key="8">
    <source>
        <dbReference type="EMBL" id="MBG6138751.1"/>
    </source>
</evidence>
<protein>
    <recommendedName>
        <fullName evidence="5">UPF0182 protein IW245_004945</fullName>
    </recommendedName>
</protein>
<evidence type="ECO:0000256" key="7">
    <source>
        <dbReference type="SAM" id="MobiDB-lite"/>
    </source>
</evidence>
<organism evidence="8 9">
    <name type="scientific">Longispora fulva</name>
    <dbReference type="NCBI Taxonomy" id="619741"/>
    <lineage>
        <taxon>Bacteria</taxon>
        <taxon>Bacillati</taxon>
        <taxon>Actinomycetota</taxon>
        <taxon>Actinomycetes</taxon>
        <taxon>Micromonosporales</taxon>
        <taxon>Micromonosporaceae</taxon>
        <taxon>Longispora</taxon>
    </lineage>
</organism>
<dbReference type="GO" id="GO:0005886">
    <property type="term" value="C:plasma membrane"/>
    <property type="evidence" value="ECO:0007669"/>
    <property type="project" value="UniProtKB-SubCell"/>
</dbReference>
<evidence type="ECO:0000256" key="4">
    <source>
        <dbReference type="ARBA" id="ARBA00023136"/>
    </source>
</evidence>
<dbReference type="NCBIfam" id="NF000825">
    <property type="entry name" value="PRK00068.1"/>
    <property type="match status" value="1"/>
</dbReference>
<dbReference type="AlphaFoldDB" id="A0A8J7GW85"/>
<feature type="compositionally biased region" description="Pro residues" evidence="7">
    <location>
        <begin position="895"/>
        <end position="914"/>
    </location>
</feature>